<reference evidence="2" key="1">
    <citation type="submission" date="2025-08" db="UniProtKB">
        <authorList>
            <consortium name="RefSeq"/>
        </authorList>
    </citation>
    <scope>IDENTIFICATION</scope>
    <source>
        <tissue evidence="2">Leaves</tissue>
    </source>
</reference>
<gene>
    <name evidence="2" type="primary">LOC140008667</name>
</gene>
<protein>
    <recommendedName>
        <fullName evidence="3">Endonuclease/exonuclease/phosphatase domain-containing protein</fullName>
    </recommendedName>
</protein>
<evidence type="ECO:0000313" key="2">
    <source>
        <dbReference type="RefSeq" id="XP_071909609.1"/>
    </source>
</evidence>
<proteinExistence type="predicted"/>
<dbReference type="Gene3D" id="3.60.10.10">
    <property type="entry name" value="Endonuclease/exonuclease/phosphatase"/>
    <property type="match status" value="1"/>
</dbReference>
<dbReference type="InterPro" id="IPR036691">
    <property type="entry name" value="Endo/exonu/phosph_ase_sf"/>
</dbReference>
<dbReference type="SUPFAM" id="SSF56219">
    <property type="entry name" value="DNase I-like"/>
    <property type="match status" value="1"/>
</dbReference>
<dbReference type="Proteomes" id="UP001652660">
    <property type="component" value="Chromosome 6c"/>
</dbReference>
<name>A0ABM4UQP8_COFAR</name>
<dbReference type="RefSeq" id="XP_071909609.1">
    <property type="nucleotide sequence ID" value="XM_072053508.1"/>
</dbReference>
<accession>A0ABM4UQP8</accession>
<organism evidence="1 2">
    <name type="scientific">Coffea arabica</name>
    <name type="common">Arabian coffee</name>
    <dbReference type="NCBI Taxonomy" id="13443"/>
    <lineage>
        <taxon>Eukaryota</taxon>
        <taxon>Viridiplantae</taxon>
        <taxon>Streptophyta</taxon>
        <taxon>Embryophyta</taxon>
        <taxon>Tracheophyta</taxon>
        <taxon>Spermatophyta</taxon>
        <taxon>Magnoliopsida</taxon>
        <taxon>eudicotyledons</taxon>
        <taxon>Gunneridae</taxon>
        <taxon>Pentapetalae</taxon>
        <taxon>asterids</taxon>
        <taxon>lamiids</taxon>
        <taxon>Gentianales</taxon>
        <taxon>Rubiaceae</taxon>
        <taxon>Ixoroideae</taxon>
        <taxon>Gardenieae complex</taxon>
        <taxon>Bertiereae - Coffeeae clade</taxon>
        <taxon>Coffeeae</taxon>
        <taxon>Coffea</taxon>
    </lineage>
</organism>
<sequence length="273" mass="31131">MIFSFVHALYTVEGRRDLWAKLLADKPHSLSSCVGGDFNVIVNGHEKRGGRPFTVSEGSELLAFMEEAEIFDAGFSGSSYTWCNNRRGRARIWKRLDRLLINGEYSDLASAISVVHLARHPSDHAPLKILFASRMDNGPRPFRFLNVWASKPELMGVIRDAWEAKVGLSRAEEELTQDGSDRDLENVHRAQAELNRALAIEEQFWRQKARVKWLRGGDRNTRYFHAVVKQRRMQGAIHRVKNSKGAWVDKEDDIGKAAIEYFTDLFSGSMEPK</sequence>
<keyword evidence="1" id="KW-1185">Reference proteome</keyword>
<dbReference type="GeneID" id="140008667"/>
<dbReference type="PANTHER" id="PTHR33710">
    <property type="entry name" value="BNAC02G09200D PROTEIN"/>
    <property type="match status" value="1"/>
</dbReference>
<evidence type="ECO:0008006" key="3">
    <source>
        <dbReference type="Google" id="ProtNLM"/>
    </source>
</evidence>
<evidence type="ECO:0000313" key="1">
    <source>
        <dbReference type="Proteomes" id="UP001652660"/>
    </source>
</evidence>
<dbReference type="PANTHER" id="PTHR33710:SF71">
    <property type="entry name" value="ENDONUCLEASE_EXONUCLEASE_PHOSPHATASE DOMAIN-CONTAINING PROTEIN"/>
    <property type="match status" value="1"/>
</dbReference>